<feature type="domain" description="WSC" evidence="1">
    <location>
        <begin position="1"/>
        <end position="68"/>
    </location>
</feature>
<evidence type="ECO:0000313" key="3">
    <source>
        <dbReference type="RefSeq" id="XP_014666064.1"/>
    </source>
</evidence>
<keyword evidence="2" id="KW-1185">Reference proteome</keyword>
<protein>
    <submittedName>
        <fullName evidence="3">Fungistatic metabolite</fullName>
    </submittedName>
</protein>
<dbReference type="GeneID" id="106808029"/>
<dbReference type="InterPro" id="IPR002889">
    <property type="entry name" value="WSC_carb-bd"/>
</dbReference>
<dbReference type="Proteomes" id="UP000695022">
    <property type="component" value="Unplaced"/>
</dbReference>
<accession>A0ABM1E1J3</accession>
<organism evidence="2 3">
    <name type="scientific">Priapulus caudatus</name>
    <name type="common">Priapulid worm</name>
    <dbReference type="NCBI Taxonomy" id="37621"/>
    <lineage>
        <taxon>Eukaryota</taxon>
        <taxon>Metazoa</taxon>
        <taxon>Ecdysozoa</taxon>
        <taxon>Scalidophora</taxon>
        <taxon>Priapulida</taxon>
        <taxon>Priapulimorpha</taxon>
        <taxon>Priapulimorphida</taxon>
        <taxon>Priapulidae</taxon>
        <taxon>Priapulus</taxon>
    </lineage>
</organism>
<dbReference type="Pfam" id="PF01822">
    <property type="entry name" value="WSC"/>
    <property type="match status" value="1"/>
</dbReference>
<name>A0ABM1E1J3_PRICU</name>
<reference evidence="3" key="1">
    <citation type="submission" date="2025-08" db="UniProtKB">
        <authorList>
            <consortium name="RefSeq"/>
        </authorList>
    </citation>
    <scope>IDENTIFICATION</scope>
</reference>
<dbReference type="RefSeq" id="XP_014666064.1">
    <property type="nucleotide sequence ID" value="XM_014810578.1"/>
</dbReference>
<evidence type="ECO:0000259" key="1">
    <source>
        <dbReference type="PROSITE" id="PS51212"/>
    </source>
</evidence>
<evidence type="ECO:0000313" key="2">
    <source>
        <dbReference type="Proteomes" id="UP000695022"/>
    </source>
</evidence>
<sequence length="152" mass="16204">MTPPTCAVHCNGLGYRFMGLDNGVNCYCGREYGKHGTAADSDCDQSPCTGDGSPKCGGSYRTAAYRIHPDGDFREISAKDSMLAGGQDIGRVVTATPMAVQTKLECAGYCLTSAPCWGLVWITGQVQNCVLISAHSSPEPYTIHAAGRYYHI</sequence>
<dbReference type="PROSITE" id="PS51212">
    <property type="entry name" value="WSC"/>
    <property type="match status" value="1"/>
</dbReference>
<gene>
    <name evidence="3" type="primary">LOC106808029</name>
</gene>
<proteinExistence type="predicted"/>